<evidence type="ECO:0000313" key="3">
    <source>
        <dbReference type="Proteomes" id="UP000448292"/>
    </source>
</evidence>
<keyword evidence="3" id="KW-1185">Reference proteome</keyword>
<evidence type="ECO:0000256" key="1">
    <source>
        <dbReference type="SAM" id="MobiDB-lite"/>
    </source>
</evidence>
<organism evidence="2 3">
    <name type="scientific">Oceanidesulfovibrio indonesiensis</name>
    <dbReference type="NCBI Taxonomy" id="54767"/>
    <lineage>
        <taxon>Bacteria</taxon>
        <taxon>Pseudomonadati</taxon>
        <taxon>Thermodesulfobacteriota</taxon>
        <taxon>Desulfovibrionia</taxon>
        <taxon>Desulfovibrionales</taxon>
        <taxon>Desulfovibrionaceae</taxon>
        <taxon>Oceanidesulfovibrio</taxon>
    </lineage>
</organism>
<dbReference type="AlphaFoldDB" id="A0A7M3MDB2"/>
<feature type="compositionally biased region" description="Low complexity" evidence="1">
    <location>
        <begin position="258"/>
        <end position="276"/>
    </location>
</feature>
<dbReference type="EMBL" id="QMIE01000010">
    <property type="protein sequence ID" value="TVM16595.1"/>
    <property type="molecule type" value="Genomic_DNA"/>
</dbReference>
<protein>
    <recommendedName>
        <fullName evidence="4">HTH merR-type domain-containing protein</fullName>
    </recommendedName>
</protein>
<feature type="region of interest" description="Disordered" evidence="1">
    <location>
        <begin position="258"/>
        <end position="295"/>
    </location>
</feature>
<gene>
    <name evidence="2" type="ORF">DPQ33_11365</name>
</gene>
<comment type="caution">
    <text evidence="2">The sequence shown here is derived from an EMBL/GenBank/DDBJ whole genome shotgun (WGS) entry which is preliminary data.</text>
</comment>
<evidence type="ECO:0008006" key="4">
    <source>
        <dbReference type="Google" id="ProtNLM"/>
    </source>
</evidence>
<proteinExistence type="predicted"/>
<name>A0A7M3MDB2_9BACT</name>
<accession>A0A7M3MDB2</accession>
<sequence length="426" mass="46736">MDNAMPTPALTHKDIATELGIAEATVKSYRRAFPEFFDVRHTGKPLRFAASALDVCRIIRDGRKDALTASEIRDLIERTVPDAKGLWNTRAAGNHLPIDRAGQNREHPAGASGDLDRIEQALAHSEEMQRQLVQIHGESAARLGAMQHRMFEALTALQDRAERQNETILVMTERQVAILDKLESLAEQLEQVAEYSAIVAESPDSTSPSLAQNASADADRIRLRSSVANESRGSTPRVTHVAVRNAYGDIQRYTLATGESAEPPEPASAVEPSPGSLRPSEAGALAHEDPAPQPRLYGGPFPPRETMLLPLVVRSELGEYLGVGGKALGSFSLNDLIELVEESFPPPRSFHIRFEPEESAADSSSIWTLRLHQDSGPRYRLLLERTTTPRGNDVVVLVSLEVDGQDVPPANIYLFIKQMLQLQSQS</sequence>
<evidence type="ECO:0000313" key="2">
    <source>
        <dbReference type="EMBL" id="TVM16595.1"/>
    </source>
</evidence>
<dbReference type="Proteomes" id="UP000448292">
    <property type="component" value="Unassembled WGS sequence"/>
</dbReference>
<reference evidence="2 3" key="1">
    <citation type="submission" date="2018-06" db="EMBL/GenBank/DDBJ databases">
        <title>Complete genome of Desulfovibrio indonesiensis P37SLT.</title>
        <authorList>
            <person name="Crispim J.S."/>
            <person name="Vidigal P.M.P."/>
            <person name="Silva L.C.F."/>
            <person name="Laguardia C.N."/>
            <person name="Araujo L.C."/>
            <person name="Dias R.S."/>
            <person name="Sousa M.P."/>
            <person name="Paula S.O."/>
            <person name="Silva C."/>
        </authorList>
    </citation>
    <scope>NUCLEOTIDE SEQUENCE [LARGE SCALE GENOMIC DNA]</scope>
    <source>
        <strain evidence="2 3">P37SLT</strain>
    </source>
</reference>